<sequence length="143" mass="15939">MRGVSSEDKKKVKEFKNQLLSAEELDGLGEVIELLRPATDFTHWVGGSDYSTISQVYDKVHNLLPRVISFQTETAQDMHLKLEALIKSSWPEDKISDGMHLSMHFNPGCAGSKIWDLENAHQIAEHAAEDAAYAATETGCHEN</sequence>
<organism evidence="1 2">
    <name type="scientific">Linnemannia hyalina</name>
    <dbReference type="NCBI Taxonomy" id="64524"/>
    <lineage>
        <taxon>Eukaryota</taxon>
        <taxon>Fungi</taxon>
        <taxon>Fungi incertae sedis</taxon>
        <taxon>Mucoromycota</taxon>
        <taxon>Mortierellomycotina</taxon>
        <taxon>Mortierellomycetes</taxon>
        <taxon>Mortierellales</taxon>
        <taxon>Mortierellaceae</taxon>
        <taxon>Linnemannia</taxon>
    </lineage>
</organism>
<accession>A0A9P7Y3J5</accession>
<evidence type="ECO:0000313" key="1">
    <source>
        <dbReference type="EMBL" id="KAG9072141.1"/>
    </source>
</evidence>
<proteinExistence type="predicted"/>
<reference evidence="1" key="1">
    <citation type="submission" date="2021-06" db="EMBL/GenBank/DDBJ databases">
        <title>Genome Sequence of Mortierella hyaline Strain SCG-10, a Cold-Adapted, Nitrate-Reducing Fungus Isolated from Soil in Minnesota, USA.</title>
        <authorList>
            <person name="Aldossari N."/>
        </authorList>
    </citation>
    <scope>NUCLEOTIDE SEQUENCE</scope>
    <source>
        <strain evidence="1">SCG-10</strain>
    </source>
</reference>
<dbReference type="AlphaFoldDB" id="A0A9P7Y3J5"/>
<comment type="caution">
    <text evidence="1">The sequence shown here is derived from an EMBL/GenBank/DDBJ whole genome shotgun (WGS) entry which is preliminary data.</text>
</comment>
<protein>
    <submittedName>
        <fullName evidence="1">Uncharacterized protein</fullName>
    </submittedName>
</protein>
<evidence type="ECO:0000313" key="2">
    <source>
        <dbReference type="Proteomes" id="UP000707451"/>
    </source>
</evidence>
<name>A0A9P7Y3J5_9FUNG</name>
<dbReference type="EMBL" id="JAHRHY010000002">
    <property type="protein sequence ID" value="KAG9072141.1"/>
    <property type="molecule type" value="Genomic_DNA"/>
</dbReference>
<dbReference type="Proteomes" id="UP000707451">
    <property type="component" value="Unassembled WGS sequence"/>
</dbReference>
<keyword evidence="2" id="KW-1185">Reference proteome</keyword>
<gene>
    <name evidence="1" type="ORF">KI688_006365</name>
</gene>
<dbReference type="OrthoDB" id="2444498at2759"/>